<dbReference type="GO" id="GO:0022904">
    <property type="term" value="P:respiratory electron transport chain"/>
    <property type="evidence" value="ECO:0007669"/>
    <property type="project" value="InterPro"/>
</dbReference>
<dbReference type="InterPro" id="IPR006806">
    <property type="entry name" value="NDUFA5"/>
</dbReference>
<dbReference type="PANTHER" id="PTHR28244:SF1">
    <property type="entry name" value="RNA POLYMERASE I-SPECIFIC TRANSCRIPTION INITIATION FACTOR RRN11"/>
    <property type="match status" value="1"/>
</dbReference>
<feature type="region of interest" description="Disordered" evidence="1">
    <location>
        <begin position="240"/>
        <end position="325"/>
    </location>
</feature>
<proteinExistence type="predicted"/>
<feature type="compositionally biased region" description="Basic and acidic residues" evidence="1">
    <location>
        <begin position="523"/>
        <end position="533"/>
    </location>
</feature>
<organism evidence="2 3">
    <name type="scientific">Purpureocillium lavendulum</name>
    <dbReference type="NCBI Taxonomy" id="1247861"/>
    <lineage>
        <taxon>Eukaryota</taxon>
        <taxon>Fungi</taxon>
        <taxon>Dikarya</taxon>
        <taxon>Ascomycota</taxon>
        <taxon>Pezizomycotina</taxon>
        <taxon>Sordariomycetes</taxon>
        <taxon>Hypocreomycetidae</taxon>
        <taxon>Hypocreales</taxon>
        <taxon>Ophiocordycipitaceae</taxon>
        <taxon>Purpureocillium</taxon>
    </lineage>
</organism>
<feature type="compositionally biased region" description="Basic and acidic residues" evidence="1">
    <location>
        <begin position="257"/>
        <end position="294"/>
    </location>
</feature>
<name>A0AB34G041_9HYPO</name>
<keyword evidence="3" id="KW-1185">Reference proteome</keyword>
<evidence type="ECO:0000256" key="1">
    <source>
        <dbReference type="SAM" id="MobiDB-lite"/>
    </source>
</evidence>
<dbReference type="GO" id="GO:0070860">
    <property type="term" value="C:RNA polymerase I core factor complex"/>
    <property type="evidence" value="ECO:0007669"/>
    <property type="project" value="TreeGrafter"/>
</dbReference>
<dbReference type="Proteomes" id="UP001163105">
    <property type="component" value="Unassembled WGS sequence"/>
</dbReference>
<protein>
    <submittedName>
        <fullName evidence="2">NADH-ubiquinone oxidoreductase 29.9 kDa subunit</fullName>
    </submittedName>
</protein>
<reference evidence="2" key="1">
    <citation type="submission" date="2023-01" db="EMBL/GenBank/DDBJ databases">
        <title>The growth and conidiation of Purpureocillium lavendulum are regulated by nitrogen source and histone H3K14 acetylation.</title>
        <authorList>
            <person name="Tang P."/>
            <person name="Han J."/>
            <person name="Zhang C."/>
            <person name="Tang P."/>
            <person name="Qi F."/>
            <person name="Zhang K."/>
            <person name="Liang L."/>
        </authorList>
    </citation>
    <scope>NUCLEOTIDE SEQUENCE</scope>
    <source>
        <strain evidence="2">YMF1.00683</strain>
    </source>
</reference>
<dbReference type="Pfam" id="PF04716">
    <property type="entry name" value="ETC_C1_NDUFA5"/>
    <property type="match status" value="1"/>
</dbReference>
<dbReference type="GO" id="GO:0001164">
    <property type="term" value="F:RNA polymerase I core promoter sequence-specific DNA binding"/>
    <property type="evidence" value="ECO:0007669"/>
    <property type="project" value="TreeGrafter"/>
</dbReference>
<evidence type="ECO:0000313" key="3">
    <source>
        <dbReference type="Proteomes" id="UP001163105"/>
    </source>
</evidence>
<feature type="region of interest" description="Disordered" evidence="1">
    <location>
        <begin position="407"/>
        <end position="440"/>
    </location>
</feature>
<gene>
    <name evidence="2" type="ORF">O9K51_02625</name>
</gene>
<evidence type="ECO:0000313" key="2">
    <source>
        <dbReference type="EMBL" id="KAJ6444231.1"/>
    </source>
</evidence>
<feature type="region of interest" description="Disordered" evidence="1">
    <location>
        <begin position="500"/>
        <end position="533"/>
    </location>
</feature>
<accession>A0AB34G041</accession>
<sequence>MRPTLRVLARYLEPGTPTGLTGLWTHGTPRSTLLYLYGSTLNKLQSIPESSLYRQSVEAVTKHRMSLVEQTVPPGYNEWSVKARELVAKNAEQFRVASGRVDGSEARTVKLGDRIFVVGAKHEEGDVRIEEWDGEEDEGGELEGIRTPAERKDQVIWAERKPLEDHEKVEWEDEPQLTAEQVHDLEQKIGAGLIEEVIQVAEGELNLIDTMQRSQVWEDLEEKPMDGQWEYFDRKSIRSPSERHQVHLAGVSDIEEDPTRDTKHFPHRGLDRRDPTSDEYSGERPGGEDWHDEGAAVYDEQGRRTLLNTRGSGRPVPGDRRGRPLDTMLRSIHQFLDRGDIARAARAYALVLQMRPGSRTMDVRQHDLWALGAEILMREGETPSATPPDGQAGHRGGILGAGVVKPEALDDDLPGHRHSSSLPPPAGRQANARIPRRWGSPANMPKVKAYFETLIQQHPYDHKFPRSVSALDFQQAMLGCEIYNVHAEHRAALARVEVDGEISEDQQSHSDVPEEDGNGAYARPERQDPQSRLEARREAIQLRALAGMEDITRRMDALMQQLPFRKSNHFLHLRATASLYMADLVVPGGQDAREQCEEAGAQRLRELRTATSALERLMENGGHLDSFARAILEGQHVKTEEHVLPTALYPSLPIRGL</sequence>
<dbReference type="GO" id="GO:0042790">
    <property type="term" value="P:nucleolar large rRNA transcription by RNA polymerase I"/>
    <property type="evidence" value="ECO:0007669"/>
    <property type="project" value="TreeGrafter"/>
</dbReference>
<dbReference type="InterPro" id="IPR053029">
    <property type="entry name" value="RNA_pol_I-specific_init_factor"/>
</dbReference>
<dbReference type="PANTHER" id="PTHR28244">
    <property type="entry name" value="RNA POLYMERASE I-SPECIFIC TRANSCRIPTION INITIATION FACTOR RRN11"/>
    <property type="match status" value="1"/>
</dbReference>
<dbReference type="AlphaFoldDB" id="A0AB34G041"/>
<comment type="caution">
    <text evidence="2">The sequence shown here is derived from an EMBL/GenBank/DDBJ whole genome shotgun (WGS) entry which is preliminary data.</text>
</comment>
<dbReference type="EMBL" id="JAQHRD010000002">
    <property type="protein sequence ID" value="KAJ6444231.1"/>
    <property type="molecule type" value="Genomic_DNA"/>
</dbReference>
<dbReference type="GO" id="GO:0017025">
    <property type="term" value="F:TBP-class protein binding"/>
    <property type="evidence" value="ECO:0007669"/>
    <property type="project" value="TreeGrafter"/>
</dbReference>